<proteinExistence type="inferred from homology"/>
<dbReference type="InterPro" id="IPR001584">
    <property type="entry name" value="Integrase_cat-core"/>
</dbReference>
<dbReference type="AlphaFoldDB" id="A0AAJ0U050"/>
<dbReference type="InterPro" id="IPR036397">
    <property type="entry name" value="RNaseH_sf"/>
</dbReference>
<dbReference type="InterPro" id="IPR012337">
    <property type="entry name" value="RNaseH-like_sf"/>
</dbReference>
<evidence type="ECO:0000259" key="3">
    <source>
        <dbReference type="PROSITE" id="PS50994"/>
    </source>
</evidence>
<dbReference type="PANTHER" id="PTHR35004:SF8">
    <property type="entry name" value="TRANSPOSASE RV3428C-RELATED"/>
    <property type="match status" value="1"/>
</dbReference>
<dbReference type="Pfam" id="PF22483">
    <property type="entry name" value="Mu-transpos_C_2"/>
    <property type="match status" value="1"/>
</dbReference>
<feature type="domain" description="Integrase catalytic" evidence="3">
    <location>
        <begin position="125"/>
        <end position="311"/>
    </location>
</feature>
<feature type="domain" description="HTH IS408-type" evidence="2">
    <location>
        <begin position="4"/>
        <end position="84"/>
    </location>
</feature>
<evidence type="ECO:0000313" key="5">
    <source>
        <dbReference type="Proteomes" id="UP001296776"/>
    </source>
</evidence>
<dbReference type="GO" id="GO:0003676">
    <property type="term" value="F:nucleic acid binding"/>
    <property type="evidence" value="ECO:0007669"/>
    <property type="project" value="InterPro"/>
</dbReference>
<comment type="caution">
    <text evidence="4">The sequence shown here is derived from an EMBL/GenBank/DDBJ whole genome shotgun (WGS) entry which is preliminary data.</text>
</comment>
<evidence type="ECO:0000259" key="2">
    <source>
        <dbReference type="PROSITE" id="PS50532"/>
    </source>
</evidence>
<keyword evidence="5" id="KW-1185">Reference proteome</keyword>
<dbReference type="PROSITE" id="PS50532">
    <property type="entry name" value="HTH_IS408"/>
    <property type="match status" value="1"/>
</dbReference>
<dbReference type="Gene3D" id="3.30.420.10">
    <property type="entry name" value="Ribonuclease H-like superfamily/Ribonuclease H"/>
    <property type="match status" value="1"/>
</dbReference>
<dbReference type="Proteomes" id="UP001296776">
    <property type="component" value="Unassembled WGS sequence"/>
</dbReference>
<dbReference type="PANTHER" id="PTHR35004">
    <property type="entry name" value="TRANSPOSASE RV3428C-RELATED"/>
    <property type="match status" value="1"/>
</dbReference>
<name>A0AAJ0U050_9GAMM</name>
<dbReference type="SUPFAM" id="SSF53098">
    <property type="entry name" value="Ribonuclease H-like"/>
    <property type="match status" value="1"/>
</dbReference>
<evidence type="ECO:0000256" key="1">
    <source>
        <dbReference type="ARBA" id="ARBA00009277"/>
    </source>
</evidence>
<reference evidence="4" key="1">
    <citation type="submission" date="2017-08" db="EMBL/GenBank/DDBJ databases">
        <authorList>
            <person name="Imhoff J.F."/>
            <person name="Rahn T."/>
            <person name="Kuenzel S."/>
            <person name="Neulinger S.C."/>
        </authorList>
    </citation>
    <scope>NUCLEOTIDE SEQUENCE</scope>
    <source>
        <strain evidence="4">DSM 11080</strain>
    </source>
</reference>
<dbReference type="GO" id="GO:0015074">
    <property type="term" value="P:DNA integration"/>
    <property type="evidence" value="ECO:0007669"/>
    <property type="project" value="InterPro"/>
</dbReference>
<dbReference type="NCBIfam" id="NF033546">
    <property type="entry name" value="transpos_IS21"/>
    <property type="match status" value="1"/>
</dbReference>
<protein>
    <submittedName>
        <fullName evidence="4">IS21 family transposase</fullName>
    </submittedName>
</protein>
<sequence>MRQITEILRLKFEAKLSHATIARAVGLSKGTVGKVVSVAQAKGIAWPLPDGMDEAALEALLYRPRRAQAHGYREPDYAQLHTELKRKGVTLQLLWSEYAAEAGEQAYRYSQFCLRYRQWIGRQQRSLRQVHRAGEKLFIDYCGPTVAVSDASSGEARQAQVFVAVLGASSYTYAEATWSQSLPDWIGSHQRALAFFGGVPALLVPDNLRAAVKRPDRYAPEPNATYQELARHYGTAILPARPYKPKDKAKAEVAVQVVERWILARLRHQRFFALAELNAAIAELLVALNARPFQKLPGSRRTLFEQLDRPALKALPATPFEYAEWRHARVGIDYHIHVDGADYSVPHRLVGERVDVRLSATSVEVLHRGQRVATHPRQGAGGCSTRPEHMPKAHQAHQQWSPQRLLDWAQTIGPATQAVVSQQLSEQAHPEHGYRACLGLRHLARGYGEARLEAACARALVIASPSYHSVRSILTQGLDQQPLPALAEVETTPATLPQHANVRGARYYH</sequence>
<gene>
    <name evidence="4" type="ORF">CKO40_00010</name>
</gene>
<comment type="similarity">
    <text evidence="1">Belongs to the transposase IS21/IS408/IS1162 family.</text>
</comment>
<dbReference type="EMBL" id="NRSJ01000001">
    <property type="protein sequence ID" value="MBK1702975.1"/>
    <property type="molecule type" value="Genomic_DNA"/>
</dbReference>
<accession>A0AAJ0U050</accession>
<evidence type="ECO:0000313" key="4">
    <source>
        <dbReference type="EMBL" id="MBK1702975.1"/>
    </source>
</evidence>
<reference evidence="4" key="2">
    <citation type="journal article" date="2020" name="Microorganisms">
        <title>Osmotic Adaptation and Compatible Solute Biosynthesis of Phototrophic Bacteria as Revealed from Genome Analyses.</title>
        <authorList>
            <person name="Imhoff J.F."/>
            <person name="Rahn T."/>
            <person name="Kunzel S."/>
            <person name="Keller A."/>
            <person name="Neulinger S.C."/>
        </authorList>
    </citation>
    <scope>NUCLEOTIDE SEQUENCE</scope>
    <source>
        <strain evidence="4">DSM 11080</strain>
    </source>
</reference>
<dbReference type="InterPro" id="IPR054353">
    <property type="entry name" value="IstA-like_C"/>
</dbReference>
<dbReference type="InterPro" id="IPR017895">
    <property type="entry name" value="HTH_IS408/IS1162_type"/>
</dbReference>
<dbReference type="Pfam" id="PF00665">
    <property type="entry name" value="rve"/>
    <property type="match status" value="1"/>
</dbReference>
<dbReference type="PROSITE" id="PS50994">
    <property type="entry name" value="INTEGRASE"/>
    <property type="match status" value="1"/>
</dbReference>
<organism evidence="4 5">
    <name type="scientific">Halochromatium glycolicum</name>
    <dbReference type="NCBI Taxonomy" id="85075"/>
    <lineage>
        <taxon>Bacteria</taxon>
        <taxon>Pseudomonadati</taxon>
        <taxon>Pseudomonadota</taxon>
        <taxon>Gammaproteobacteria</taxon>
        <taxon>Chromatiales</taxon>
        <taxon>Chromatiaceae</taxon>
        <taxon>Halochromatium</taxon>
    </lineage>
</organism>